<dbReference type="InterPro" id="IPR008964">
    <property type="entry name" value="Invasin/intimin_cell_adhesion"/>
</dbReference>
<feature type="domain" description="DUF1549" evidence="1">
    <location>
        <begin position="246"/>
        <end position="461"/>
    </location>
</feature>
<keyword evidence="4" id="KW-1185">Reference proteome</keyword>
<dbReference type="InterPro" id="IPR022655">
    <property type="entry name" value="DUF1553"/>
</dbReference>
<reference evidence="3 4" key="1">
    <citation type="submission" date="2019-02" db="EMBL/GenBank/DDBJ databases">
        <title>Deep-cultivation of Planctomycetes and their phenomic and genomic characterization uncovers novel biology.</title>
        <authorList>
            <person name="Wiegand S."/>
            <person name="Jogler M."/>
            <person name="Boedeker C."/>
            <person name="Pinto D."/>
            <person name="Vollmers J."/>
            <person name="Rivas-Marin E."/>
            <person name="Kohn T."/>
            <person name="Peeters S.H."/>
            <person name="Heuer A."/>
            <person name="Rast P."/>
            <person name="Oberbeckmann S."/>
            <person name="Bunk B."/>
            <person name="Jeske O."/>
            <person name="Meyerdierks A."/>
            <person name="Storesund J.E."/>
            <person name="Kallscheuer N."/>
            <person name="Luecker S."/>
            <person name="Lage O.M."/>
            <person name="Pohl T."/>
            <person name="Merkel B.J."/>
            <person name="Hornburger P."/>
            <person name="Mueller R.-W."/>
            <person name="Bruemmer F."/>
            <person name="Labrenz M."/>
            <person name="Spormann A.M."/>
            <person name="Op Den Camp H."/>
            <person name="Overmann J."/>
            <person name="Amann R."/>
            <person name="Jetten M.S.M."/>
            <person name="Mascher T."/>
            <person name="Medema M.H."/>
            <person name="Devos D.P."/>
            <person name="Kaster A.-K."/>
            <person name="Ovreas L."/>
            <person name="Rohde M."/>
            <person name="Galperin M.Y."/>
            <person name="Jogler C."/>
        </authorList>
    </citation>
    <scope>NUCLEOTIDE SEQUENCE [LARGE SCALE GENOMIC DNA]</scope>
    <source>
        <strain evidence="3 4">Pan54</strain>
    </source>
</reference>
<dbReference type="PANTHER" id="PTHR35889:SF3">
    <property type="entry name" value="F-BOX DOMAIN-CONTAINING PROTEIN"/>
    <property type="match status" value="1"/>
</dbReference>
<dbReference type="InterPro" id="IPR011444">
    <property type="entry name" value="DUF1549"/>
</dbReference>
<dbReference type="OrthoDB" id="289126at2"/>
<evidence type="ECO:0000259" key="1">
    <source>
        <dbReference type="Pfam" id="PF07583"/>
    </source>
</evidence>
<name>A0A5C5XCS2_9PLAN</name>
<dbReference type="AlphaFoldDB" id="A0A5C5XCS2"/>
<feature type="domain" description="DUF1553" evidence="2">
    <location>
        <begin position="550"/>
        <end position="794"/>
    </location>
</feature>
<dbReference type="SUPFAM" id="SSF49373">
    <property type="entry name" value="Invasin/intimin cell-adhesion fragments"/>
    <property type="match status" value="1"/>
</dbReference>
<sequence length="882" mass="100986">MKSYLVILIAGLSLPLTQLAELRGEVIPPINERFSQETEETPDFQRHLLPMFSKIGCNGRSCHGSFQGRGGFQLSLFGYDFKMDHDGLSERIDTDDPLESYALHKATNVEEHEGGERIKTGNWEYQVFLNWIEAGAKPVEKPYKLERLEVTPNEIVFQSAQDSQSLNVVAVWENGTREDVTPLCRFQSNDTSIAEVSENGEVTAQTAGDSHIVVFYDNGITAVPVIQPVSDRTGKNYPQVATPTRVDELVVQKLRKLGIVPSEKSRDEDFLRRVTLDITGTLPTPQQVQDFLADNSSDKRARKIDELLETPAYAAWWATRFNDITGNNINQLNNVSYNNNKVSEEWYEWVRHRFEQNMPYDKIVEGIVLAESQRSDETYEEYCKRMTEIYNDKSCESFADQESLPYFWARRNFQKPEDRSIGFAYTFLGIRIQCAQCHKHPFDQWTQEDFVQFQPIFSRTRYSPNGTDRDEYQAMLDKIDVDGKLRGNELRRELARKLGKGEVVPFPALVDQAPRVNRKKKNSKNSNTIGQTARVLGGEPFDLNEFQNPREPLMKWLRGDAQELFAKSFVNRVWANYFNRGIVEPTDDLSLANPPANEALLNHLAQGFIDHKFDIKWLHREICNSNTYQLSWQPNETNIQDDRNFSRAVPRRIHAEVAMDVIAQATSSSDENAVYLSDLKDRAIAIPGTAQGRGGNNYALTIFGKSSRDNNCDCDRSSEPTLLQTLYLNNDNEFLSEIDSRKGWLAELAKEWKAPFNAKTEQVPPKPKNYSEVVERFEAYLQKLKKQKDVEKIKTVKAKMKAYKARYGQAEENTEVVDAILDSNIDYTPAINTAYLRTLSRYPTQVELQRSLSAIESANNPVDGMRDIMWALLNTKEFIINH</sequence>
<evidence type="ECO:0000259" key="2">
    <source>
        <dbReference type="Pfam" id="PF07587"/>
    </source>
</evidence>
<dbReference type="EMBL" id="SJPG01000001">
    <property type="protein sequence ID" value="TWT60419.1"/>
    <property type="molecule type" value="Genomic_DNA"/>
</dbReference>
<dbReference type="Pfam" id="PF07583">
    <property type="entry name" value="PSCyt2"/>
    <property type="match status" value="1"/>
</dbReference>
<dbReference type="Gene3D" id="2.60.40.1080">
    <property type="match status" value="1"/>
</dbReference>
<dbReference type="Proteomes" id="UP000316095">
    <property type="component" value="Unassembled WGS sequence"/>
</dbReference>
<accession>A0A5C5XCS2</accession>
<dbReference type="Pfam" id="PF07587">
    <property type="entry name" value="PSD1"/>
    <property type="match status" value="1"/>
</dbReference>
<evidence type="ECO:0000313" key="3">
    <source>
        <dbReference type="EMBL" id="TWT60419.1"/>
    </source>
</evidence>
<evidence type="ECO:0008006" key="5">
    <source>
        <dbReference type="Google" id="ProtNLM"/>
    </source>
</evidence>
<comment type="caution">
    <text evidence="3">The sequence shown here is derived from an EMBL/GenBank/DDBJ whole genome shotgun (WGS) entry which is preliminary data.</text>
</comment>
<proteinExistence type="predicted"/>
<dbReference type="RefSeq" id="WP_146502547.1">
    <property type="nucleotide sequence ID" value="NZ_SJPG01000001.1"/>
</dbReference>
<gene>
    <name evidence="3" type="ORF">Pan54_11330</name>
</gene>
<evidence type="ECO:0000313" key="4">
    <source>
        <dbReference type="Proteomes" id="UP000316095"/>
    </source>
</evidence>
<dbReference type="PANTHER" id="PTHR35889">
    <property type="entry name" value="CYCLOINULO-OLIGOSACCHARIDE FRUCTANOTRANSFERASE-RELATED"/>
    <property type="match status" value="1"/>
</dbReference>
<organism evidence="3 4">
    <name type="scientific">Rubinisphaera italica</name>
    <dbReference type="NCBI Taxonomy" id="2527969"/>
    <lineage>
        <taxon>Bacteria</taxon>
        <taxon>Pseudomonadati</taxon>
        <taxon>Planctomycetota</taxon>
        <taxon>Planctomycetia</taxon>
        <taxon>Planctomycetales</taxon>
        <taxon>Planctomycetaceae</taxon>
        <taxon>Rubinisphaera</taxon>
    </lineage>
</organism>
<protein>
    <recommendedName>
        <fullName evidence="5">BIG2 domain-containing protein</fullName>
    </recommendedName>
</protein>